<dbReference type="PANTHER" id="PTHR23342:SF4">
    <property type="entry name" value="AMINO-ACID ACETYLTRANSFERASE, MITOCHONDRIAL"/>
    <property type="match status" value="1"/>
</dbReference>
<evidence type="ECO:0000313" key="2">
    <source>
        <dbReference type="EMBL" id="GMG47326.1"/>
    </source>
</evidence>
<gene>
    <name evidence="2" type="ORF">Amon01_000696100</name>
</gene>
<evidence type="ECO:0000256" key="1">
    <source>
        <dbReference type="ARBA" id="ARBA00022679"/>
    </source>
</evidence>
<dbReference type="AlphaFoldDB" id="A0A9W6Z5Y6"/>
<proteinExistence type="predicted"/>
<name>A0A9W6Z5Y6_AMBMO</name>
<keyword evidence="1" id="KW-0808">Transferase</keyword>
<organism evidence="2 3">
    <name type="scientific">Ambrosiozyma monospora</name>
    <name type="common">Yeast</name>
    <name type="synonym">Endomycopsis monosporus</name>
    <dbReference type="NCBI Taxonomy" id="43982"/>
    <lineage>
        <taxon>Eukaryota</taxon>
        <taxon>Fungi</taxon>
        <taxon>Dikarya</taxon>
        <taxon>Ascomycota</taxon>
        <taxon>Saccharomycotina</taxon>
        <taxon>Pichiomycetes</taxon>
        <taxon>Pichiales</taxon>
        <taxon>Pichiaceae</taxon>
        <taxon>Ambrosiozyma</taxon>
    </lineage>
</organism>
<comment type="caution">
    <text evidence="2">The sequence shown here is derived from an EMBL/GenBank/DDBJ whole genome shotgun (WGS) entry which is preliminary data.</text>
</comment>
<dbReference type="PANTHER" id="PTHR23342">
    <property type="entry name" value="N-ACETYLGLUTAMATE SYNTHASE"/>
    <property type="match status" value="1"/>
</dbReference>
<evidence type="ECO:0000313" key="3">
    <source>
        <dbReference type="Proteomes" id="UP001165063"/>
    </source>
</evidence>
<reference evidence="2" key="1">
    <citation type="submission" date="2023-04" db="EMBL/GenBank/DDBJ databases">
        <title>Ambrosiozyma monospora NBRC 1965.</title>
        <authorList>
            <person name="Ichikawa N."/>
            <person name="Sato H."/>
            <person name="Tonouchi N."/>
        </authorList>
    </citation>
    <scope>NUCLEOTIDE SEQUENCE</scope>
    <source>
        <strain evidence="2">NBRC 1965</strain>
    </source>
</reference>
<dbReference type="GO" id="GO:0006592">
    <property type="term" value="P:ornithine biosynthetic process"/>
    <property type="evidence" value="ECO:0007669"/>
    <property type="project" value="TreeGrafter"/>
</dbReference>
<protein>
    <submittedName>
        <fullName evidence="2">Unnamed protein product</fullName>
    </submittedName>
</protein>
<sequence length="478" mass="54320">MLGTKRYITTSTKFPLKDFGSHLTRHEISSAEKRDLVLTILNSTATKREARNYLAKYPLLEENDIYKNKKRLNDGFSRGLIIDQNNNIVEKRHKKKKYEDLMEKVLTKDAPEIDTDLKALATSPDLPATQSEAHLTDTIRMVVLKIRDLRSLTVDQVEGIGKTLNKMVKLGTSPVIVLDEDYQSGKAFYNTVIVERNIMEESNNLIRVLENANLDLKLRAVRGLYEVEEDGNLTLTMPELITVPLFQGIIPVVFPVGTGIADSREKIIDSFNAIKTLVTSLQQTNEKSKKSKKDTDILTIEKILYLDKLGGIPSLERFQSSHVFINLLQEYQDIIAELHIGHIPPFERDVHEKNLNDMSRLLELLPNATGIITTPEIATLQKVKQFANPIIHNILTDRPSISSSLPVNLKITPQLNTTIVKRGLPVKLLLSDFPEQGLDLRKMHEEGEIDLNKLKFLIDDSFKRNLNMDHYLDRINGK</sequence>
<dbReference type="GO" id="GO:0004042">
    <property type="term" value="F:L-glutamate N-acetyltransferase activity"/>
    <property type="evidence" value="ECO:0007669"/>
    <property type="project" value="TreeGrafter"/>
</dbReference>
<accession>A0A9W6Z5Y6</accession>
<feature type="non-terminal residue" evidence="2">
    <location>
        <position position="1"/>
    </location>
</feature>
<dbReference type="Proteomes" id="UP001165063">
    <property type="component" value="Unassembled WGS sequence"/>
</dbReference>
<keyword evidence="3" id="KW-1185">Reference proteome</keyword>
<dbReference type="OrthoDB" id="5585968at2759"/>
<dbReference type="GO" id="GO:0006526">
    <property type="term" value="P:L-arginine biosynthetic process"/>
    <property type="evidence" value="ECO:0007669"/>
    <property type="project" value="TreeGrafter"/>
</dbReference>
<dbReference type="EMBL" id="BSXU01004756">
    <property type="protein sequence ID" value="GMG47326.1"/>
    <property type="molecule type" value="Genomic_DNA"/>
</dbReference>
<dbReference type="GO" id="GO:0005759">
    <property type="term" value="C:mitochondrial matrix"/>
    <property type="evidence" value="ECO:0007669"/>
    <property type="project" value="TreeGrafter"/>
</dbReference>